<protein>
    <recommendedName>
        <fullName evidence="4">Lipoprotein</fullName>
    </recommendedName>
</protein>
<keyword evidence="1" id="KW-0732">Signal</keyword>
<dbReference type="Proteomes" id="UP000664414">
    <property type="component" value="Unassembled WGS sequence"/>
</dbReference>
<organism evidence="2 3">
    <name type="scientific">Candidatus Paracaedimonas acanthamoebae</name>
    <dbReference type="NCBI Taxonomy" id="244581"/>
    <lineage>
        <taxon>Bacteria</taxon>
        <taxon>Pseudomonadati</taxon>
        <taxon>Pseudomonadota</taxon>
        <taxon>Alphaproteobacteria</taxon>
        <taxon>Holosporales</taxon>
        <taxon>Caedimonadaceae</taxon>
        <taxon>Candidatus Paracaedimonas</taxon>
    </lineage>
</organism>
<proteinExistence type="predicted"/>
<evidence type="ECO:0000313" key="2">
    <source>
        <dbReference type="EMBL" id="MBN9412605.1"/>
    </source>
</evidence>
<name>A0A8J7PH22_9PROT</name>
<evidence type="ECO:0000313" key="3">
    <source>
        <dbReference type="Proteomes" id="UP000664414"/>
    </source>
</evidence>
<sequence length="103" mass="12114">MRNFKFFYVVFFLLLVSCSCGENSCELSEAFFKGENKEERKSLKPWEKSYETVSGVKKEEVRLKRNFLTLDTQALSDKEIILKRKRDEEKKSASSKDSEKTLK</sequence>
<feature type="signal peptide" evidence="1">
    <location>
        <begin position="1"/>
        <end position="21"/>
    </location>
</feature>
<dbReference type="PROSITE" id="PS51257">
    <property type="entry name" value="PROKAR_LIPOPROTEIN"/>
    <property type="match status" value="1"/>
</dbReference>
<dbReference type="AlphaFoldDB" id="A0A8J7PH22"/>
<reference evidence="2" key="1">
    <citation type="submission" date="2021-02" db="EMBL/GenBank/DDBJ databases">
        <title>Thiocyanate and organic carbon inputs drive convergent selection for specific autotrophic Afipia and Thiobacillus strains within complex microbiomes.</title>
        <authorList>
            <person name="Huddy R.J."/>
            <person name="Sachdeva R."/>
            <person name="Kadzinga F."/>
            <person name="Kantor R.S."/>
            <person name="Harrison S.T.L."/>
            <person name="Banfield J.F."/>
        </authorList>
    </citation>
    <scope>NUCLEOTIDE SEQUENCE</scope>
    <source>
        <strain evidence="2">SCN18_10_11_15_R4_P_38_20</strain>
    </source>
</reference>
<accession>A0A8J7PH22</accession>
<evidence type="ECO:0008006" key="4">
    <source>
        <dbReference type="Google" id="ProtNLM"/>
    </source>
</evidence>
<dbReference type="EMBL" id="JAFKGL010000011">
    <property type="protein sequence ID" value="MBN9412605.1"/>
    <property type="molecule type" value="Genomic_DNA"/>
</dbReference>
<feature type="chain" id="PRO_5035209724" description="Lipoprotein" evidence="1">
    <location>
        <begin position="22"/>
        <end position="103"/>
    </location>
</feature>
<comment type="caution">
    <text evidence="2">The sequence shown here is derived from an EMBL/GenBank/DDBJ whole genome shotgun (WGS) entry which is preliminary data.</text>
</comment>
<evidence type="ECO:0000256" key="1">
    <source>
        <dbReference type="SAM" id="SignalP"/>
    </source>
</evidence>
<gene>
    <name evidence="2" type="ORF">J0H12_01585</name>
</gene>